<keyword evidence="2" id="KW-1185">Reference proteome</keyword>
<evidence type="ECO:0000313" key="2">
    <source>
        <dbReference type="Proteomes" id="UP000193144"/>
    </source>
</evidence>
<sequence>MSGYGEVTIPILHGPLYPITPVMHVTGVRPEYSLIAEGTLSGILANYYYPKPGDRPLSDQWIPFDILPREGEYITVRQTKQFRAGGPDESGTTPPELRIQVQALPKTLPPTTLLTPVHICSDYISLGGIIPGAWIHAQLESGANLVSEQARKGAKDRFHLNYNGPLPGGVHIVVWQSVTEKGDSTGDSKKLKYLIEDGKFKEPLAELQFYETPKTCYNEIALANMLDSAYIRVVAPDHGQSFDANNGNVDSYKFAGWLPQAVGAGEPYVAEAYQSFDRCKLKSSVSKSPTIIKTPKLGTPKVSSPLCDDKRTFTVGDLATGQSLWVTRLVNGQPAPDHHYEQRIEPIPGPSVEFQIPENWPLIDPAGAVSFEFVQKGIESCSVASDISEPLRVTIGPPSGSSRERPVLSPGKMYYCSNVLRVDKVTIGASLQILSDNGRMLLPRPIDVTESPMVVHLPGRIYEKTELFALETSCHTGLFSNRIPVVPYEKDRLPDPTFAKAPMAFSRKVDVAGLVPGARAYVVVNSSRRTGSGKLWSQEVDVISERQEIPLNEQLRVGNKVGIVQYLCDATDSSNPSPTGRQVRLLVFPPVQDRDTIFHVQLRVAPFDITAQALQWNINHPQLGPLVAKIESFGWGVDLEYDAQLRHQDVYPGVGFWVVQISVPNPRHLIPGWVQISGKAHIVLYKPGASTPMPGMAQDIQLNARFLRDPTDSSDMDCFDWDVTFTYASDGKIGQWKDSEVPGPVSGLMGKKTC</sequence>
<protein>
    <submittedName>
        <fullName evidence="1">Uncharacterized protein</fullName>
    </submittedName>
</protein>
<proteinExistence type="predicted"/>
<evidence type="ECO:0000313" key="1">
    <source>
        <dbReference type="EMBL" id="ORY11150.1"/>
    </source>
</evidence>
<organism evidence="1 2">
    <name type="scientific">Clohesyomyces aquaticus</name>
    <dbReference type="NCBI Taxonomy" id="1231657"/>
    <lineage>
        <taxon>Eukaryota</taxon>
        <taxon>Fungi</taxon>
        <taxon>Dikarya</taxon>
        <taxon>Ascomycota</taxon>
        <taxon>Pezizomycotina</taxon>
        <taxon>Dothideomycetes</taxon>
        <taxon>Pleosporomycetidae</taxon>
        <taxon>Pleosporales</taxon>
        <taxon>Lindgomycetaceae</taxon>
        <taxon>Clohesyomyces</taxon>
    </lineage>
</organism>
<dbReference type="Proteomes" id="UP000193144">
    <property type="component" value="Unassembled WGS sequence"/>
</dbReference>
<dbReference type="AlphaFoldDB" id="A0A1Y1ZLN3"/>
<accession>A0A1Y1ZLN3</accession>
<name>A0A1Y1ZLN3_9PLEO</name>
<reference evidence="1 2" key="1">
    <citation type="submission" date="2016-07" db="EMBL/GenBank/DDBJ databases">
        <title>Pervasive Adenine N6-methylation of Active Genes in Fungi.</title>
        <authorList>
            <consortium name="DOE Joint Genome Institute"/>
            <person name="Mondo S.J."/>
            <person name="Dannebaum R.O."/>
            <person name="Kuo R.C."/>
            <person name="Labutti K."/>
            <person name="Haridas S."/>
            <person name="Kuo A."/>
            <person name="Salamov A."/>
            <person name="Ahrendt S.R."/>
            <person name="Lipzen A."/>
            <person name="Sullivan W."/>
            <person name="Andreopoulos W.B."/>
            <person name="Clum A."/>
            <person name="Lindquist E."/>
            <person name="Daum C."/>
            <person name="Ramamoorthy G.K."/>
            <person name="Gryganskyi A."/>
            <person name="Culley D."/>
            <person name="Magnuson J.K."/>
            <person name="James T.Y."/>
            <person name="O'Malley M.A."/>
            <person name="Stajich J.E."/>
            <person name="Spatafora J.W."/>
            <person name="Visel A."/>
            <person name="Grigoriev I.V."/>
        </authorList>
    </citation>
    <scope>NUCLEOTIDE SEQUENCE [LARGE SCALE GENOMIC DNA]</scope>
    <source>
        <strain evidence="1 2">CBS 115471</strain>
    </source>
</reference>
<gene>
    <name evidence="1" type="ORF">BCR34DRAFT_601599</name>
</gene>
<dbReference type="EMBL" id="MCFA01000064">
    <property type="protein sequence ID" value="ORY11150.1"/>
    <property type="molecule type" value="Genomic_DNA"/>
</dbReference>
<comment type="caution">
    <text evidence="1">The sequence shown here is derived from an EMBL/GenBank/DDBJ whole genome shotgun (WGS) entry which is preliminary data.</text>
</comment>